<proteinExistence type="predicted"/>
<accession>A0AAU2AHQ1</accession>
<protein>
    <recommendedName>
        <fullName evidence="3">Regulatory protein</fullName>
    </recommendedName>
</protein>
<feature type="compositionally biased region" description="Polar residues" evidence="1">
    <location>
        <begin position="129"/>
        <end position="142"/>
    </location>
</feature>
<sequence>MNSSPSRRSCPGWLAGWLAGWTAFDVGEHEVAQGHFIQALRLARAGGDVQLGCYVLTTMAIQTLMRGFASEAVDMAQGAFDRAQGQAVPRVLAFTKLIEARAHARENDPRAASRALKASEDSWARRRTTAATSPHGSISTRIPASRRTPPKSSAT</sequence>
<dbReference type="EMBL" id="CP108222">
    <property type="protein sequence ID" value="WTT23251.1"/>
    <property type="molecule type" value="Genomic_DNA"/>
</dbReference>
<feature type="compositionally biased region" description="Basic and acidic residues" evidence="1">
    <location>
        <begin position="103"/>
        <end position="124"/>
    </location>
</feature>
<gene>
    <name evidence="2" type="ORF">OHA22_50675</name>
</gene>
<evidence type="ECO:0008006" key="3">
    <source>
        <dbReference type="Google" id="ProtNLM"/>
    </source>
</evidence>
<dbReference type="AlphaFoldDB" id="A0AAU2AHQ1"/>
<reference evidence="2" key="1">
    <citation type="submission" date="2022-10" db="EMBL/GenBank/DDBJ databases">
        <title>The complete genomes of actinobacterial strains from the NBC collection.</title>
        <authorList>
            <person name="Joergensen T.S."/>
            <person name="Alvarez Arevalo M."/>
            <person name="Sterndorff E.B."/>
            <person name="Faurdal D."/>
            <person name="Vuksanovic O."/>
            <person name="Mourched A.-S."/>
            <person name="Charusanti P."/>
            <person name="Shaw S."/>
            <person name="Blin K."/>
            <person name="Weber T."/>
        </authorList>
    </citation>
    <scope>NUCLEOTIDE SEQUENCE</scope>
    <source>
        <strain evidence="2">NBC_00093</strain>
    </source>
</reference>
<evidence type="ECO:0000256" key="1">
    <source>
        <dbReference type="SAM" id="MobiDB-lite"/>
    </source>
</evidence>
<feature type="region of interest" description="Disordered" evidence="1">
    <location>
        <begin position="103"/>
        <end position="155"/>
    </location>
</feature>
<organism evidence="2">
    <name type="scientific">Streptomyces sp. NBC_00093</name>
    <dbReference type="NCBI Taxonomy" id="2975649"/>
    <lineage>
        <taxon>Bacteria</taxon>
        <taxon>Bacillati</taxon>
        <taxon>Actinomycetota</taxon>
        <taxon>Actinomycetes</taxon>
        <taxon>Kitasatosporales</taxon>
        <taxon>Streptomycetaceae</taxon>
        <taxon>Streptomyces</taxon>
    </lineage>
</organism>
<name>A0AAU2AHQ1_9ACTN</name>
<evidence type="ECO:0000313" key="2">
    <source>
        <dbReference type="EMBL" id="WTT23251.1"/>
    </source>
</evidence>